<dbReference type="RefSeq" id="WP_367956026.1">
    <property type="nucleotide sequence ID" value="NZ_JBDPGJ010000005.1"/>
</dbReference>
<keyword evidence="2" id="KW-1185">Reference proteome</keyword>
<organism evidence="1 2">
    <name type="scientific">Aquibium pacificus</name>
    <dbReference type="NCBI Taxonomy" id="3153579"/>
    <lineage>
        <taxon>Bacteria</taxon>
        <taxon>Pseudomonadati</taxon>
        <taxon>Pseudomonadota</taxon>
        <taxon>Alphaproteobacteria</taxon>
        <taxon>Hyphomicrobiales</taxon>
        <taxon>Phyllobacteriaceae</taxon>
        <taxon>Aquibium</taxon>
    </lineage>
</organism>
<gene>
    <name evidence="1" type="ORF">ABGN05_21030</name>
</gene>
<reference evidence="1 2" key="1">
    <citation type="submission" date="2024-05" db="EMBL/GenBank/DDBJ databases">
        <authorList>
            <person name="Jiang F."/>
        </authorList>
    </citation>
    <scope>NUCLEOTIDE SEQUENCE [LARGE SCALE GENOMIC DNA]</scope>
    <source>
        <strain evidence="1 2">LZ166</strain>
    </source>
</reference>
<sequence length="162" mass="16887">MGKPTLARTTALAIGEGGLGGEPFAAAETGGEGGVPASIGSAQNVAGEDASARPILAQPAPDEYPVALLARGTRFVSRQIARLMEAAERGVTLDKKEIDGLAALASMMERWETLARERAKEEEARSDEELAEAFRIIDERIIELARAEAARLVAEGAGTGTG</sequence>
<accession>A0ABV3SMZ1</accession>
<dbReference type="EMBL" id="JBDPGJ010000005">
    <property type="protein sequence ID" value="MEX0408148.1"/>
    <property type="molecule type" value="Genomic_DNA"/>
</dbReference>
<name>A0ABV3SMZ1_9HYPH</name>
<evidence type="ECO:0000313" key="2">
    <source>
        <dbReference type="Proteomes" id="UP001556692"/>
    </source>
</evidence>
<comment type="caution">
    <text evidence="1">The sequence shown here is derived from an EMBL/GenBank/DDBJ whole genome shotgun (WGS) entry which is preliminary data.</text>
</comment>
<dbReference type="Proteomes" id="UP001556692">
    <property type="component" value="Unassembled WGS sequence"/>
</dbReference>
<proteinExistence type="predicted"/>
<protein>
    <submittedName>
        <fullName evidence="1">Uncharacterized protein</fullName>
    </submittedName>
</protein>
<evidence type="ECO:0000313" key="1">
    <source>
        <dbReference type="EMBL" id="MEX0408148.1"/>
    </source>
</evidence>